<dbReference type="EMBL" id="VSSQ01024241">
    <property type="protein sequence ID" value="MPM71640.1"/>
    <property type="molecule type" value="Genomic_DNA"/>
</dbReference>
<accession>A0A645C1K2</accession>
<keyword evidence="1" id="KW-1133">Transmembrane helix</keyword>
<dbReference type="AlphaFoldDB" id="A0A645C1K2"/>
<keyword evidence="1" id="KW-0472">Membrane</keyword>
<protein>
    <submittedName>
        <fullName evidence="2">Uncharacterized protein</fullName>
    </submittedName>
</protein>
<organism evidence="2">
    <name type="scientific">bioreactor metagenome</name>
    <dbReference type="NCBI Taxonomy" id="1076179"/>
    <lineage>
        <taxon>unclassified sequences</taxon>
        <taxon>metagenomes</taxon>
        <taxon>ecological metagenomes</taxon>
    </lineage>
</organism>
<name>A0A645C1K2_9ZZZZ</name>
<comment type="caution">
    <text evidence="2">The sequence shown here is derived from an EMBL/GenBank/DDBJ whole genome shotgun (WGS) entry which is preliminary data.</text>
</comment>
<reference evidence="2" key="1">
    <citation type="submission" date="2019-08" db="EMBL/GenBank/DDBJ databases">
        <authorList>
            <person name="Kucharzyk K."/>
            <person name="Murdoch R.W."/>
            <person name="Higgins S."/>
            <person name="Loffler F."/>
        </authorList>
    </citation>
    <scope>NUCLEOTIDE SEQUENCE</scope>
</reference>
<proteinExistence type="predicted"/>
<evidence type="ECO:0000313" key="2">
    <source>
        <dbReference type="EMBL" id="MPM71640.1"/>
    </source>
</evidence>
<sequence>MSMIGIAVSGLTDHTLFNIQLGMLFWLLNSLLAVCAANARQRIGKP</sequence>
<keyword evidence="1" id="KW-0812">Transmembrane</keyword>
<gene>
    <name evidence="2" type="ORF">SDC9_118608</name>
</gene>
<feature type="transmembrane region" description="Helical" evidence="1">
    <location>
        <begin position="19"/>
        <end position="39"/>
    </location>
</feature>
<evidence type="ECO:0000256" key="1">
    <source>
        <dbReference type="SAM" id="Phobius"/>
    </source>
</evidence>